<protein>
    <submittedName>
        <fullName evidence="1">Uncharacterized protein</fullName>
    </submittedName>
</protein>
<sequence>MLCGLDSGKTSQRIGRLPLVIGMPVMITSNFDVPGGVVNSCNGTLVSVRYTIGVDRNRCALLCVVKAPDMSLGIMPNLPDYHVVALSDKMDMKFKH</sequence>
<evidence type="ECO:0000313" key="1">
    <source>
        <dbReference type="EMBL" id="KAJ7643208.1"/>
    </source>
</evidence>
<reference evidence="1" key="1">
    <citation type="submission" date="2023-03" db="EMBL/GenBank/DDBJ databases">
        <title>Massive genome expansion in bonnet fungi (Mycena s.s.) driven by repeated elements and novel gene families across ecological guilds.</title>
        <authorList>
            <consortium name="Lawrence Berkeley National Laboratory"/>
            <person name="Harder C.B."/>
            <person name="Miyauchi S."/>
            <person name="Viragh M."/>
            <person name="Kuo A."/>
            <person name="Thoen E."/>
            <person name="Andreopoulos B."/>
            <person name="Lu D."/>
            <person name="Skrede I."/>
            <person name="Drula E."/>
            <person name="Henrissat B."/>
            <person name="Morin E."/>
            <person name="Kohler A."/>
            <person name="Barry K."/>
            <person name="LaButti K."/>
            <person name="Morin E."/>
            <person name="Salamov A."/>
            <person name="Lipzen A."/>
            <person name="Mereny Z."/>
            <person name="Hegedus B."/>
            <person name="Baldrian P."/>
            <person name="Stursova M."/>
            <person name="Weitz H."/>
            <person name="Taylor A."/>
            <person name="Grigoriev I.V."/>
            <person name="Nagy L.G."/>
            <person name="Martin F."/>
            <person name="Kauserud H."/>
        </authorList>
    </citation>
    <scope>NUCLEOTIDE SEQUENCE</scope>
    <source>
        <strain evidence="1">CBHHK067</strain>
    </source>
</reference>
<evidence type="ECO:0000313" key="2">
    <source>
        <dbReference type="Proteomes" id="UP001221757"/>
    </source>
</evidence>
<dbReference type="Proteomes" id="UP001221757">
    <property type="component" value="Unassembled WGS sequence"/>
</dbReference>
<accession>A0AAD7FXP3</accession>
<gene>
    <name evidence="1" type="ORF">B0H17DRAFT_959856</name>
</gene>
<dbReference type="AlphaFoldDB" id="A0AAD7FXP3"/>
<proteinExistence type="predicted"/>
<name>A0AAD7FXP3_MYCRO</name>
<dbReference type="EMBL" id="JARKIE010000408">
    <property type="protein sequence ID" value="KAJ7643208.1"/>
    <property type="molecule type" value="Genomic_DNA"/>
</dbReference>
<organism evidence="1 2">
    <name type="scientific">Mycena rosella</name>
    <name type="common">Pink bonnet</name>
    <name type="synonym">Agaricus rosellus</name>
    <dbReference type="NCBI Taxonomy" id="1033263"/>
    <lineage>
        <taxon>Eukaryota</taxon>
        <taxon>Fungi</taxon>
        <taxon>Dikarya</taxon>
        <taxon>Basidiomycota</taxon>
        <taxon>Agaricomycotina</taxon>
        <taxon>Agaricomycetes</taxon>
        <taxon>Agaricomycetidae</taxon>
        <taxon>Agaricales</taxon>
        <taxon>Marasmiineae</taxon>
        <taxon>Mycenaceae</taxon>
        <taxon>Mycena</taxon>
    </lineage>
</organism>
<keyword evidence="2" id="KW-1185">Reference proteome</keyword>
<comment type="caution">
    <text evidence="1">The sequence shown here is derived from an EMBL/GenBank/DDBJ whole genome shotgun (WGS) entry which is preliminary data.</text>
</comment>
<feature type="non-terminal residue" evidence="1">
    <location>
        <position position="96"/>
    </location>
</feature>